<dbReference type="InterPro" id="IPR050810">
    <property type="entry name" value="Bact_Secretion_Sys_Channel"/>
</dbReference>
<evidence type="ECO:0000313" key="13">
    <source>
        <dbReference type="Proteomes" id="UP001176478"/>
    </source>
</evidence>
<proteinExistence type="inferred from homology"/>
<evidence type="ECO:0000256" key="5">
    <source>
        <dbReference type="ARBA" id="ARBA00022927"/>
    </source>
</evidence>
<evidence type="ECO:0000256" key="9">
    <source>
        <dbReference type="RuleBase" id="RU004004"/>
    </source>
</evidence>
<dbReference type="EMBL" id="JAUQTG010000015">
    <property type="protein sequence ID" value="MDO7858536.1"/>
    <property type="molecule type" value="Genomic_DNA"/>
</dbReference>
<dbReference type="InterPro" id="IPR004845">
    <property type="entry name" value="T2SS_GspD_CS"/>
</dbReference>
<protein>
    <submittedName>
        <fullName evidence="12">EscC/YscC/HrcC family type III secretion system outer membrane ring protein</fullName>
    </submittedName>
</protein>
<comment type="caution">
    <text evidence="12">The sequence shown here is derived from an EMBL/GenBank/DDBJ whole genome shotgun (WGS) entry which is preliminary data.</text>
</comment>
<dbReference type="NCBIfam" id="NF011873">
    <property type="entry name" value="PRK15346.1"/>
    <property type="match status" value="1"/>
</dbReference>
<dbReference type="InterPro" id="IPR005644">
    <property type="entry name" value="NolW-like"/>
</dbReference>
<name>A0ABT9AVE6_9GAMM</name>
<dbReference type="PANTHER" id="PTHR30332:SF4">
    <property type="entry name" value="TYPE 3 SECRETION SYSTEM SECRETIN"/>
    <property type="match status" value="1"/>
</dbReference>
<comment type="similarity">
    <text evidence="2">Belongs to the bacterial secretin family. T3SS SctC subfamily.</text>
</comment>
<sequence>MIRILFVFITIAALHCYGALASTIPWKNDSLFFISSRGNKLSEVLRDFGANYNIPVIVSNQIDDIFVGTIPKMLPELALNKISRMHKLAWYYDGQALYFYKAQEVSSELIAPTYLNINTFIQQLKNSNILGQPYCQASIISASNTLQIQGVPICIQRIEAMATRIDAQKLNQDQNQEEIRVFPLKYANAADGNYEYRGQKIIVPGIISVLKDMAQGRTLPLLQNQGQPSPTDSNLPMFSVDQRQNAIIIRDRKLTMPRYASLITQLDKKPVIIEISVLIVDVNAEDLSTLGIDWSASAQIGGGNISLNNNGIPDTSSFSSIVSNTSNFMIKLNALQQNAKAQILSRPSIVTLDNNQAVLDRSITFHTKLIADNTAKLDSISTGSLLRVTPRLIEEQGKKEIMLTLSIQDGRQIHSTSELEPLPQTLSSEVSTQTLLQAGQSLLLGGFVQDEHSEGERRIPLLSDIPIIGGLFNSSQKNNRSTIRLFLIKAQPANLYQWWNLFIN</sequence>
<dbReference type="Gene3D" id="3.30.1370.120">
    <property type="match status" value="2"/>
</dbReference>
<dbReference type="PANTHER" id="PTHR30332">
    <property type="entry name" value="PROBABLE GENERAL SECRETION PATHWAY PROTEIN D"/>
    <property type="match status" value="1"/>
</dbReference>
<evidence type="ECO:0000256" key="2">
    <source>
        <dbReference type="ARBA" id="ARBA00007032"/>
    </source>
</evidence>
<evidence type="ECO:0000259" key="10">
    <source>
        <dbReference type="Pfam" id="PF00263"/>
    </source>
</evidence>
<keyword evidence="7" id="KW-0472">Membrane</keyword>
<evidence type="ECO:0000256" key="7">
    <source>
        <dbReference type="ARBA" id="ARBA00023136"/>
    </source>
</evidence>
<evidence type="ECO:0000256" key="1">
    <source>
        <dbReference type="ARBA" id="ARBA00004442"/>
    </source>
</evidence>
<reference evidence="12" key="2">
    <citation type="journal article" date="2024" name="Int. J. Antimicrob. Agents">
        <title>Identification of a novel Providencia species showing multi-drug-resistant in three patients with hospital-acquired infection.</title>
        <authorList>
            <person name="Yang W."/>
            <person name="Chen J."/>
            <person name="Yang F."/>
            <person name="Ji P."/>
            <person name="Shen S."/>
            <person name="Yin D."/>
            <person name="Hu F."/>
        </authorList>
    </citation>
    <scope>NUCLEOTIDE SEQUENCE</scope>
    <source>
        <strain evidence="12">CRE-138-0111</strain>
    </source>
</reference>
<keyword evidence="5" id="KW-0653">Protein transport</keyword>
<evidence type="ECO:0000256" key="4">
    <source>
        <dbReference type="ARBA" id="ARBA00022729"/>
    </source>
</evidence>
<dbReference type="Proteomes" id="UP001176478">
    <property type="component" value="Unassembled WGS sequence"/>
</dbReference>
<keyword evidence="8" id="KW-0998">Cell outer membrane</keyword>
<dbReference type="NCBIfam" id="TIGR02516">
    <property type="entry name" value="type_III_yscC"/>
    <property type="match status" value="1"/>
</dbReference>
<accession>A0ABT9AVE6</accession>
<feature type="domain" description="NolW-like" evidence="11">
    <location>
        <begin position="180"/>
        <end position="269"/>
    </location>
</feature>
<dbReference type="Pfam" id="PF00263">
    <property type="entry name" value="Secretin"/>
    <property type="match status" value="1"/>
</dbReference>
<dbReference type="PROSITE" id="PS00875">
    <property type="entry name" value="T2SP_D"/>
    <property type="match status" value="1"/>
</dbReference>
<dbReference type="InterPro" id="IPR004846">
    <property type="entry name" value="T2SS/T3SS_dom"/>
</dbReference>
<evidence type="ECO:0000259" key="11">
    <source>
        <dbReference type="Pfam" id="PF03958"/>
    </source>
</evidence>
<dbReference type="Gene3D" id="3.55.50.30">
    <property type="match status" value="1"/>
</dbReference>
<reference evidence="12" key="1">
    <citation type="submission" date="2023-07" db="EMBL/GenBank/DDBJ databases">
        <authorList>
            <person name="Yang W."/>
            <person name="Chen J."/>
            <person name="Ji P."/>
            <person name="Hu F."/>
        </authorList>
    </citation>
    <scope>NUCLEOTIDE SEQUENCE</scope>
    <source>
        <strain evidence="12">CRE-138-0111</strain>
    </source>
</reference>
<dbReference type="PRINTS" id="PR01337">
    <property type="entry name" value="TYPE3OMGPROT"/>
</dbReference>
<keyword evidence="4" id="KW-0732">Signal</keyword>
<keyword evidence="3 9" id="KW-0813">Transport</keyword>
<comment type="subcellular location">
    <subcellularLocation>
        <location evidence="1 9">Cell outer membrane</location>
    </subcellularLocation>
</comment>
<evidence type="ECO:0000313" key="12">
    <source>
        <dbReference type="EMBL" id="MDO7858536.1"/>
    </source>
</evidence>
<feature type="domain" description="Type II/III secretion system secretin-like" evidence="10">
    <location>
        <begin position="334"/>
        <end position="490"/>
    </location>
</feature>
<keyword evidence="13" id="KW-1185">Reference proteome</keyword>
<organism evidence="12 13">
    <name type="scientific">Providencia huashanensis</name>
    <dbReference type="NCBI Taxonomy" id="3037798"/>
    <lineage>
        <taxon>Bacteria</taxon>
        <taxon>Pseudomonadati</taxon>
        <taxon>Pseudomonadota</taxon>
        <taxon>Gammaproteobacteria</taxon>
        <taxon>Enterobacterales</taxon>
        <taxon>Morganellaceae</taxon>
        <taxon>Providencia</taxon>
    </lineage>
</organism>
<keyword evidence="6" id="KW-0811">Translocation</keyword>
<evidence type="ECO:0000256" key="6">
    <source>
        <dbReference type="ARBA" id="ARBA00023010"/>
    </source>
</evidence>
<dbReference type="InterPro" id="IPR003522">
    <property type="entry name" value="T3SS_OM_pore_YscC"/>
</dbReference>
<dbReference type="InterPro" id="IPR038591">
    <property type="entry name" value="NolW-like_sf"/>
</dbReference>
<evidence type="ECO:0000256" key="3">
    <source>
        <dbReference type="ARBA" id="ARBA00022448"/>
    </source>
</evidence>
<evidence type="ECO:0000256" key="8">
    <source>
        <dbReference type="ARBA" id="ARBA00023237"/>
    </source>
</evidence>
<gene>
    <name evidence="12" type="ORF">Q5E86_19770</name>
</gene>
<dbReference type="Pfam" id="PF03958">
    <property type="entry name" value="Secretin_N"/>
    <property type="match status" value="1"/>
</dbReference>